<proteinExistence type="predicted"/>
<dbReference type="Pfam" id="PF05954">
    <property type="entry name" value="Phage_GPD"/>
    <property type="match status" value="1"/>
</dbReference>
<dbReference type="AlphaFoldDB" id="A0A6L6J9D3"/>
<name>A0A6L6J9D3_9RHOB</name>
<dbReference type="Proteomes" id="UP000478183">
    <property type="component" value="Unassembled WGS sequence"/>
</dbReference>
<gene>
    <name evidence="1" type="ORF">GL286_13605</name>
</gene>
<comment type="caution">
    <text evidence="1">The sequence shown here is derived from an EMBL/GenBank/DDBJ whole genome shotgun (WGS) entry which is preliminary data.</text>
</comment>
<organism evidence="1 2">
    <name type="scientific">Paracoccus aestuariivivens</name>
    <dbReference type="NCBI Taxonomy" id="1820333"/>
    <lineage>
        <taxon>Bacteria</taxon>
        <taxon>Pseudomonadati</taxon>
        <taxon>Pseudomonadota</taxon>
        <taxon>Alphaproteobacteria</taxon>
        <taxon>Rhodobacterales</taxon>
        <taxon>Paracoccaceae</taxon>
        <taxon>Paracoccus</taxon>
    </lineage>
</organism>
<reference evidence="1 2" key="1">
    <citation type="submission" date="2019-11" db="EMBL/GenBank/DDBJ databases">
        <authorList>
            <person name="Dong K."/>
        </authorList>
    </citation>
    <scope>NUCLEOTIDE SEQUENCE [LARGE SCALE GENOMIC DNA]</scope>
    <source>
        <strain evidence="1 2">NBRC 111993</strain>
    </source>
</reference>
<keyword evidence="2" id="KW-1185">Reference proteome</keyword>
<dbReference type="SUPFAM" id="SSF69279">
    <property type="entry name" value="Phage tail proteins"/>
    <property type="match status" value="1"/>
</dbReference>
<evidence type="ECO:0000313" key="2">
    <source>
        <dbReference type="Proteomes" id="UP000478183"/>
    </source>
</evidence>
<dbReference type="OrthoDB" id="4070623at2"/>
<evidence type="ECO:0000313" key="1">
    <source>
        <dbReference type="EMBL" id="MTH78763.1"/>
    </source>
</evidence>
<protein>
    <submittedName>
        <fullName evidence="1">Late control protein D</fullName>
    </submittedName>
</protein>
<accession>A0A6L6J9D3</accession>
<sequence>MGLTDWKPTFKVRVNGRDMTSVFLPRVSSIMINDTAGIQADTCEIVLTDHLPIAPLEIPPAGAEIEISLGYMFLAQVVGIYIADEVEVSGPPGQMRITAYATAHGKSDGGKGPITEARSRSWPEETSVADMVAKIAADSGFKTAVSDEAGKVVLPHIDQIDESDINVLTRIARDQGLIFKPAGGTLVVCKTGESTAVSGQPLPIIALTPKHVSRWSMRMARRVAYAKVVAAYRDFAQSEPVDVEVEAKPEGVTGVAQIKRLKSIYPSEAAARAAADAEAKRGQRAARTIQMQLPGRADLIAEGRLMLAGFRTGVAGEWLITRVVHTLGSDGWVSAIEAETPSSG</sequence>
<dbReference type="EMBL" id="WMIE01000008">
    <property type="protein sequence ID" value="MTH78763.1"/>
    <property type="molecule type" value="Genomic_DNA"/>
</dbReference>
<dbReference type="RefSeq" id="WP_155096122.1">
    <property type="nucleotide sequence ID" value="NZ_WMIE01000008.1"/>
</dbReference>